<dbReference type="AlphaFoldDB" id="A0A2U1QIC9"/>
<accession>A0A2U1QIC9</accession>
<protein>
    <submittedName>
        <fullName evidence="2">Holocarboxylase synthase 1</fullName>
    </submittedName>
</protein>
<comment type="caution">
    <text evidence="2">The sequence shown here is derived from an EMBL/GenBank/DDBJ whole genome shotgun (WGS) entry which is preliminary data.</text>
</comment>
<dbReference type="Pfam" id="PF03099">
    <property type="entry name" value="BPL_LplA_LipB"/>
    <property type="match status" value="1"/>
</dbReference>
<evidence type="ECO:0000313" key="2">
    <source>
        <dbReference type="EMBL" id="PWA97781.1"/>
    </source>
</evidence>
<dbReference type="STRING" id="35608.A0A2U1QIC9"/>
<dbReference type="InterPro" id="IPR004143">
    <property type="entry name" value="BPL_LPL_catalytic"/>
</dbReference>
<dbReference type="GO" id="GO:0005737">
    <property type="term" value="C:cytoplasm"/>
    <property type="evidence" value="ECO:0007669"/>
    <property type="project" value="TreeGrafter"/>
</dbReference>
<dbReference type="PANTHER" id="PTHR12835:SF5">
    <property type="entry name" value="BIOTIN--PROTEIN LIGASE"/>
    <property type="match status" value="1"/>
</dbReference>
<sequence length="52" mass="5844">MGHSQNVWESPKGALLSSFTIQMEDGHLVPLLQYVFCLAIIEAIKDLSLRNE</sequence>
<dbReference type="PANTHER" id="PTHR12835">
    <property type="entry name" value="BIOTIN PROTEIN LIGASE"/>
    <property type="match status" value="1"/>
</dbReference>
<name>A0A2U1QIC9_ARTAN</name>
<dbReference type="OrthoDB" id="10250105at2759"/>
<dbReference type="Proteomes" id="UP000245207">
    <property type="component" value="Unassembled WGS sequence"/>
</dbReference>
<evidence type="ECO:0000259" key="1">
    <source>
        <dbReference type="Pfam" id="PF03099"/>
    </source>
</evidence>
<keyword evidence="3" id="KW-1185">Reference proteome</keyword>
<dbReference type="InterPro" id="IPR045864">
    <property type="entry name" value="aa-tRNA-synth_II/BPL/LPL"/>
</dbReference>
<dbReference type="GO" id="GO:0004077">
    <property type="term" value="F:biotin--[biotin carboxyl-carrier protein] ligase activity"/>
    <property type="evidence" value="ECO:0007669"/>
    <property type="project" value="TreeGrafter"/>
</dbReference>
<evidence type="ECO:0000313" key="3">
    <source>
        <dbReference type="Proteomes" id="UP000245207"/>
    </source>
</evidence>
<gene>
    <name evidence="2" type="ORF">CTI12_AA026030</name>
</gene>
<proteinExistence type="predicted"/>
<dbReference type="Gene3D" id="3.30.930.10">
    <property type="entry name" value="Bira Bifunctional Protein, Domain 2"/>
    <property type="match status" value="1"/>
</dbReference>
<dbReference type="SUPFAM" id="SSF55681">
    <property type="entry name" value="Class II aaRS and biotin synthetases"/>
    <property type="match status" value="1"/>
</dbReference>
<feature type="domain" description="BPL/LPL catalytic" evidence="1">
    <location>
        <begin position="2"/>
        <end position="46"/>
    </location>
</feature>
<dbReference type="EMBL" id="PKPP01000101">
    <property type="protein sequence ID" value="PWA97781.1"/>
    <property type="molecule type" value="Genomic_DNA"/>
</dbReference>
<organism evidence="2 3">
    <name type="scientific">Artemisia annua</name>
    <name type="common">Sweet wormwood</name>
    <dbReference type="NCBI Taxonomy" id="35608"/>
    <lineage>
        <taxon>Eukaryota</taxon>
        <taxon>Viridiplantae</taxon>
        <taxon>Streptophyta</taxon>
        <taxon>Embryophyta</taxon>
        <taxon>Tracheophyta</taxon>
        <taxon>Spermatophyta</taxon>
        <taxon>Magnoliopsida</taxon>
        <taxon>eudicotyledons</taxon>
        <taxon>Gunneridae</taxon>
        <taxon>Pentapetalae</taxon>
        <taxon>asterids</taxon>
        <taxon>campanulids</taxon>
        <taxon>Asterales</taxon>
        <taxon>Asteraceae</taxon>
        <taxon>Asteroideae</taxon>
        <taxon>Anthemideae</taxon>
        <taxon>Artemisiinae</taxon>
        <taxon>Artemisia</taxon>
    </lineage>
</organism>
<reference evidence="2 3" key="1">
    <citation type="journal article" date="2018" name="Mol. Plant">
        <title>The genome of Artemisia annua provides insight into the evolution of Asteraceae family and artemisinin biosynthesis.</title>
        <authorList>
            <person name="Shen Q."/>
            <person name="Zhang L."/>
            <person name="Liao Z."/>
            <person name="Wang S."/>
            <person name="Yan T."/>
            <person name="Shi P."/>
            <person name="Liu M."/>
            <person name="Fu X."/>
            <person name="Pan Q."/>
            <person name="Wang Y."/>
            <person name="Lv Z."/>
            <person name="Lu X."/>
            <person name="Zhang F."/>
            <person name="Jiang W."/>
            <person name="Ma Y."/>
            <person name="Chen M."/>
            <person name="Hao X."/>
            <person name="Li L."/>
            <person name="Tang Y."/>
            <person name="Lv G."/>
            <person name="Zhou Y."/>
            <person name="Sun X."/>
            <person name="Brodelius P.E."/>
            <person name="Rose J.K.C."/>
            <person name="Tang K."/>
        </authorList>
    </citation>
    <scope>NUCLEOTIDE SEQUENCE [LARGE SCALE GENOMIC DNA]</scope>
    <source>
        <strain evidence="3">cv. Huhao1</strain>
        <tissue evidence="2">Leaf</tissue>
    </source>
</reference>